<dbReference type="RefSeq" id="WP_096611212.1">
    <property type="nucleotide sequence ID" value="NZ_NWVD01000002.1"/>
</dbReference>
<dbReference type="InterPro" id="IPR023100">
    <property type="entry name" value="D-aminoacylase_insert_dom_sf"/>
</dbReference>
<gene>
    <name evidence="3" type="ORF">COA17_07030</name>
</gene>
<sequence length="533" mass="56794">MTRTPLLALIALLAGPAVAQKTRPVDVVIRGGTVYTGADAPPITGDVEIAGQRIVYVGRSRGTTAKQVIDARGQIVAPGFIDAHTHPDSYIRSADAKERLNLPWLAQGVSTIVIGVDGYGTPDIAADAAKLEASRIGTNVIPFVGFGAVRGRVIGRDDRAPTPAELAQEKALVAKAMCEGATGFSTGLFYPPQSYAKTDEVIAVAREAAIRGGMYDTHQRDESNYNIGLIASTQEAIRIGREAGMPVHFAHLKALGVDVQGMAPQLIATIDAARRAGQEVTADQYPWLASGSSVDAALLPGWVVDGGYAKMIARFDDPATLAKIKVAMAENLRRRGGKESLLLTAAGQPWTGKTLGQMATQWGLDPIDAAIRILRVPNKDGTDPAGSAVASFNMADRDVDLIMKQPWVVTSSDGSNGHPRQWATFPKKYQTYVRERHVISLADFIRRSTGATADMYRIAGRGYLRAGHYADVVVFDPVRYAPRADYVHPRVASVGVTALFVNGRLALRDGATTGEAAGRVLLRPTPPGCPARS</sequence>
<dbReference type="AlphaFoldDB" id="A0A2A4HZ17"/>
<dbReference type="PANTHER" id="PTHR11647">
    <property type="entry name" value="HYDRANTOINASE/DIHYDROPYRIMIDINASE FAMILY MEMBER"/>
    <property type="match status" value="1"/>
</dbReference>
<evidence type="ECO:0000313" key="3">
    <source>
        <dbReference type="EMBL" id="PCG09610.1"/>
    </source>
</evidence>
<dbReference type="GO" id="GO:0016811">
    <property type="term" value="F:hydrolase activity, acting on carbon-nitrogen (but not peptide) bonds, in linear amides"/>
    <property type="evidence" value="ECO:0007669"/>
    <property type="project" value="InterPro"/>
</dbReference>
<name>A0A2A4HZ17_9SPHN</name>
<comment type="caution">
    <text evidence="3">The sequence shown here is derived from an EMBL/GenBank/DDBJ whole genome shotgun (WGS) entry which is preliminary data.</text>
</comment>
<organism evidence="3 4">
    <name type="scientific">Sphingomonas ginsenosidimutans</name>
    <dbReference type="NCBI Taxonomy" id="862134"/>
    <lineage>
        <taxon>Bacteria</taxon>
        <taxon>Pseudomonadati</taxon>
        <taxon>Pseudomonadota</taxon>
        <taxon>Alphaproteobacteria</taxon>
        <taxon>Sphingomonadales</taxon>
        <taxon>Sphingomonadaceae</taxon>
        <taxon>Sphingomonas</taxon>
    </lineage>
</organism>
<dbReference type="GO" id="GO:0005829">
    <property type="term" value="C:cytosol"/>
    <property type="evidence" value="ECO:0007669"/>
    <property type="project" value="TreeGrafter"/>
</dbReference>
<dbReference type="EMBL" id="NWVD01000002">
    <property type="protein sequence ID" value="PCG09610.1"/>
    <property type="molecule type" value="Genomic_DNA"/>
</dbReference>
<dbReference type="GO" id="GO:0016812">
    <property type="term" value="F:hydrolase activity, acting on carbon-nitrogen (but not peptide) bonds, in cyclic amides"/>
    <property type="evidence" value="ECO:0007669"/>
    <property type="project" value="TreeGrafter"/>
</dbReference>
<evidence type="ECO:0000259" key="2">
    <source>
        <dbReference type="Pfam" id="PF07969"/>
    </source>
</evidence>
<evidence type="ECO:0000256" key="1">
    <source>
        <dbReference type="SAM" id="SignalP"/>
    </source>
</evidence>
<feature type="domain" description="Amidohydrolase 3" evidence="2">
    <location>
        <begin position="67"/>
        <end position="504"/>
    </location>
</feature>
<dbReference type="Proteomes" id="UP000218784">
    <property type="component" value="Unassembled WGS sequence"/>
</dbReference>
<proteinExistence type="predicted"/>
<accession>A0A2A4HZ17</accession>
<dbReference type="Gene3D" id="2.30.40.10">
    <property type="entry name" value="Urease, subunit C, domain 1"/>
    <property type="match status" value="2"/>
</dbReference>
<dbReference type="Pfam" id="PF07969">
    <property type="entry name" value="Amidohydro_3"/>
    <property type="match status" value="1"/>
</dbReference>
<dbReference type="SUPFAM" id="SSF51338">
    <property type="entry name" value="Composite domain of metallo-dependent hydrolases"/>
    <property type="match status" value="1"/>
</dbReference>
<dbReference type="SUPFAM" id="SSF51556">
    <property type="entry name" value="Metallo-dependent hydrolases"/>
    <property type="match status" value="1"/>
</dbReference>
<dbReference type="Gene3D" id="3.20.20.140">
    <property type="entry name" value="Metal-dependent hydrolases"/>
    <property type="match status" value="2"/>
</dbReference>
<dbReference type="InterPro" id="IPR032466">
    <property type="entry name" value="Metal_Hydrolase"/>
</dbReference>
<keyword evidence="4" id="KW-1185">Reference proteome</keyword>
<feature type="signal peptide" evidence="1">
    <location>
        <begin position="1"/>
        <end position="19"/>
    </location>
</feature>
<feature type="chain" id="PRO_5012697850" evidence="1">
    <location>
        <begin position="20"/>
        <end position="533"/>
    </location>
</feature>
<protein>
    <submittedName>
        <fullName evidence="3">Amidohydrolase</fullName>
    </submittedName>
</protein>
<keyword evidence="3" id="KW-0378">Hydrolase</keyword>
<dbReference type="InterPro" id="IPR050378">
    <property type="entry name" value="Metallo-dep_Hydrolases_sf"/>
</dbReference>
<dbReference type="Gene3D" id="3.30.1490.130">
    <property type="entry name" value="D-aminoacylase. Domain 3"/>
    <property type="match status" value="1"/>
</dbReference>
<dbReference type="InterPro" id="IPR011059">
    <property type="entry name" value="Metal-dep_hydrolase_composite"/>
</dbReference>
<dbReference type="PANTHER" id="PTHR11647:SF1">
    <property type="entry name" value="COLLAPSIN RESPONSE MEDIATOR PROTEIN"/>
    <property type="match status" value="1"/>
</dbReference>
<evidence type="ECO:0000313" key="4">
    <source>
        <dbReference type="Proteomes" id="UP000218784"/>
    </source>
</evidence>
<keyword evidence="1" id="KW-0732">Signal</keyword>
<reference evidence="3 4" key="1">
    <citation type="submission" date="2017-09" db="EMBL/GenBank/DDBJ databases">
        <title>Sphingomonas ginsenosidimutans KACC 14949, whole genome shotgun sequence.</title>
        <authorList>
            <person name="Feng G."/>
            <person name="Zhu H."/>
        </authorList>
    </citation>
    <scope>NUCLEOTIDE SEQUENCE [LARGE SCALE GENOMIC DNA]</scope>
    <source>
        <strain evidence="3 4">KACC 14949</strain>
    </source>
</reference>
<dbReference type="InterPro" id="IPR013108">
    <property type="entry name" value="Amidohydro_3"/>
</dbReference>